<evidence type="ECO:0000256" key="1">
    <source>
        <dbReference type="SAM" id="MobiDB-lite"/>
    </source>
</evidence>
<keyword evidence="4" id="KW-1185">Reference proteome</keyword>
<protein>
    <recommendedName>
        <fullName evidence="2">Bulb-type lectin domain-containing protein</fullName>
    </recommendedName>
</protein>
<comment type="caution">
    <text evidence="3">The sequence shown here is derived from an EMBL/GenBank/DDBJ whole genome shotgun (WGS) entry which is preliminary data.</text>
</comment>
<feature type="domain" description="Bulb-type lectin" evidence="2">
    <location>
        <begin position="581"/>
        <end position="668"/>
    </location>
</feature>
<dbReference type="EMBL" id="NIZV01000327">
    <property type="protein sequence ID" value="RSL94161.1"/>
    <property type="molecule type" value="Genomic_DNA"/>
</dbReference>
<organism evidence="3 4">
    <name type="scientific">Fusarium ambrosium</name>
    <dbReference type="NCBI Taxonomy" id="131363"/>
    <lineage>
        <taxon>Eukaryota</taxon>
        <taxon>Fungi</taxon>
        <taxon>Dikarya</taxon>
        <taxon>Ascomycota</taxon>
        <taxon>Pezizomycotina</taxon>
        <taxon>Sordariomycetes</taxon>
        <taxon>Hypocreomycetidae</taxon>
        <taxon>Hypocreales</taxon>
        <taxon>Nectriaceae</taxon>
        <taxon>Fusarium</taxon>
        <taxon>Fusarium solani species complex</taxon>
    </lineage>
</organism>
<reference evidence="3 4" key="1">
    <citation type="submission" date="2017-06" db="EMBL/GenBank/DDBJ databases">
        <title>Cmopartive genomic analysis of Ambrosia Fusariam Clade fungi.</title>
        <authorList>
            <person name="Stajich J.E."/>
            <person name="Carrillo J."/>
            <person name="Kijimoto T."/>
            <person name="Eskalen A."/>
            <person name="O'Donnell K."/>
            <person name="Kasson M."/>
        </authorList>
    </citation>
    <scope>NUCLEOTIDE SEQUENCE [LARGE SCALE GENOMIC DNA]</scope>
    <source>
        <strain evidence="3 4">NRRL 20438</strain>
    </source>
</reference>
<dbReference type="PROSITE" id="PS50927">
    <property type="entry name" value="BULB_LECTIN"/>
    <property type="match status" value="1"/>
</dbReference>
<dbReference type="Proteomes" id="UP000288429">
    <property type="component" value="Unassembled WGS sequence"/>
</dbReference>
<evidence type="ECO:0000259" key="2">
    <source>
        <dbReference type="PROSITE" id="PS50927"/>
    </source>
</evidence>
<gene>
    <name evidence="3" type="ORF">CDV31_014441</name>
</gene>
<dbReference type="InterPro" id="IPR001480">
    <property type="entry name" value="Bulb-type_lectin_dom"/>
</dbReference>
<sequence length="668" mass="75678">MFAVAMLQNYEYLDSTPNIPASIRGRVHPSLKVNGRLRLYKGEGGYLFSRDAKHDQAMVMFMKGAAQVIVVLPTKILERGKTFRNLSDQTADTMPKITVLSSQPLVRSANNVFDKFVFSLFSTFGTQIATFRNFHMRDTLLASNFGGSNLQTNATSIANALLPEVRQVISDGRFTLRDLINLSPVSRSWPVGHGSCVYIRIYTHPRDRPADAFSDTSQSDINQNVYFYVGQSVDVRTRAREHDRLISPDATSTHYKRAFQSQHRYMIPLLFWPGERISKNLLDMAEQTMMLAFNTYQPWVLKDVMPGKNSAQVVEFQRQAQFLTVTAQATAQKVGWPRLNSFGCNINSPIFVTGVNKFINCIRMPAGDSNLRTFTTYRVRRTIRKVGSELWNLSLTLFDPDTITSSMMTFSFKPENEAMRLQQPGVGYLVFEVMDDKKPHPNPWVGMPSVGPFRNFDRASSFAVRVEWFDESQGEWYSIPLQRIALDLRPVRQWVAQRDFESLVRLYRTAMNLIQALEGVEYTGPLDGFTRSLTFGHLTVRELQTDHLGQRYRWVDRPTKTCPVPARATWEENYNLMIRQFSSTVTHVGPSAPPTIASDVMIREVSDTVQGTSTVRPSDNSGTGTATWHTDTAGPTGDDTTYVAVQDDGNIVLYKNEDEPIWATHSNK</sequence>
<name>A0A428SWH3_9HYPO</name>
<feature type="region of interest" description="Disordered" evidence="1">
    <location>
        <begin position="610"/>
        <end position="638"/>
    </location>
</feature>
<dbReference type="SUPFAM" id="SSF51110">
    <property type="entry name" value="alpha-D-mannose-specific plant lectins"/>
    <property type="match status" value="1"/>
</dbReference>
<evidence type="ECO:0000313" key="4">
    <source>
        <dbReference type="Proteomes" id="UP000288429"/>
    </source>
</evidence>
<evidence type="ECO:0000313" key="3">
    <source>
        <dbReference type="EMBL" id="RSL94161.1"/>
    </source>
</evidence>
<dbReference type="InterPro" id="IPR036426">
    <property type="entry name" value="Bulb-type_lectin_dom_sf"/>
</dbReference>
<accession>A0A428SWH3</accession>
<dbReference type="AlphaFoldDB" id="A0A428SWH3"/>
<dbReference type="Gene3D" id="2.90.10.10">
    <property type="entry name" value="Bulb-type lectin domain"/>
    <property type="match status" value="1"/>
</dbReference>
<proteinExistence type="predicted"/>
<feature type="compositionally biased region" description="Polar residues" evidence="1">
    <location>
        <begin position="610"/>
        <end position="629"/>
    </location>
</feature>